<dbReference type="PIRSF" id="PIRSF000732">
    <property type="entry name" value="PTS_enzyme_I"/>
    <property type="match status" value="1"/>
</dbReference>
<feature type="domain" description="PEP-utilising enzyme mobile" evidence="17">
    <location>
        <begin position="176"/>
        <end position="248"/>
    </location>
</feature>
<evidence type="ECO:0000256" key="10">
    <source>
        <dbReference type="ARBA" id="ARBA00022679"/>
    </source>
</evidence>
<evidence type="ECO:0000256" key="15">
    <source>
        <dbReference type="ARBA" id="ARBA00033235"/>
    </source>
</evidence>
<dbReference type="InterPro" id="IPR036637">
    <property type="entry name" value="Phosphohistidine_dom_sf"/>
</dbReference>
<keyword evidence="12 16" id="KW-0479">Metal-binding</keyword>
<dbReference type="PRINTS" id="PR01736">
    <property type="entry name" value="PHPHTRNFRASE"/>
</dbReference>
<feature type="domain" description="Phosphotransferase system enzyme I N-terminal" evidence="19">
    <location>
        <begin position="23"/>
        <end position="149"/>
    </location>
</feature>
<dbReference type="PANTHER" id="PTHR46244:SF6">
    <property type="entry name" value="PHOSPHOENOLPYRUVATE-PROTEIN PHOSPHOTRANSFERASE"/>
    <property type="match status" value="1"/>
</dbReference>
<evidence type="ECO:0000313" key="21">
    <source>
        <dbReference type="Proteomes" id="UP001595799"/>
    </source>
</evidence>
<evidence type="ECO:0000256" key="7">
    <source>
        <dbReference type="ARBA" id="ARBA00022448"/>
    </source>
</evidence>
<keyword evidence="8 16" id="KW-0963">Cytoplasm</keyword>
<evidence type="ECO:0000256" key="1">
    <source>
        <dbReference type="ARBA" id="ARBA00000683"/>
    </source>
</evidence>
<dbReference type="InterPro" id="IPR006318">
    <property type="entry name" value="PTS_EI-like"/>
</dbReference>
<evidence type="ECO:0000256" key="13">
    <source>
        <dbReference type="ARBA" id="ARBA00022777"/>
    </source>
</evidence>
<proteinExistence type="inferred from homology"/>
<dbReference type="GO" id="GO:0008965">
    <property type="term" value="F:phosphoenolpyruvate-protein phosphotransferase activity"/>
    <property type="evidence" value="ECO:0007669"/>
    <property type="project" value="UniProtKB-EC"/>
</dbReference>
<evidence type="ECO:0000259" key="17">
    <source>
        <dbReference type="Pfam" id="PF00391"/>
    </source>
</evidence>
<dbReference type="InterPro" id="IPR040442">
    <property type="entry name" value="Pyrv_kinase-like_dom_sf"/>
</dbReference>
<dbReference type="InterPro" id="IPR024692">
    <property type="entry name" value="PTS_EI"/>
</dbReference>
<dbReference type="InterPro" id="IPR036618">
    <property type="entry name" value="PtsI_HPr-bd_sf"/>
</dbReference>
<comment type="cofactor">
    <cofactor evidence="2 16">
        <name>Mg(2+)</name>
        <dbReference type="ChEBI" id="CHEBI:18420"/>
    </cofactor>
</comment>
<dbReference type="PANTHER" id="PTHR46244">
    <property type="entry name" value="PHOSPHOENOLPYRUVATE-PROTEIN PHOSPHOTRANSFERASE"/>
    <property type="match status" value="1"/>
</dbReference>
<evidence type="ECO:0000256" key="3">
    <source>
        <dbReference type="ARBA" id="ARBA00004496"/>
    </source>
</evidence>
<comment type="subcellular location">
    <subcellularLocation>
        <location evidence="3 16">Cytoplasm</location>
    </subcellularLocation>
</comment>
<keyword evidence="9 16" id="KW-0762">Sugar transport</keyword>
<dbReference type="InterPro" id="IPR015813">
    <property type="entry name" value="Pyrv/PenolPyrv_kinase-like_dom"/>
</dbReference>
<keyword evidence="13 16" id="KW-0418">Kinase</keyword>
<dbReference type="InterPro" id="IPR008731">
    <property type="entry name" value="PTS_EIN"/>
</dbReference>
<dbReference type="NCBIfam" id="TIGR01417">
    <property type="entry name" value="PTS_I_fam"/>
    <property type="match status" value="1"/>
</dbReference>
<evidence type="ECO:0000256" key="14">
    <source>
        <dbReference type="ARBA" id="ARBA00022842"/>
    </source>
</evidence>
<evidence type="ECO:0000256" key="11">
    <source>
        <dbReference type="ARBA" id="ARBA00022683"/>
    </source>
</evidence>
<sequence length="601" mass="65329">MKTDRDSDTDNRTEATGEERVLRGLGVAGGVAIGRIFFREPSDVPVSERKLAPEEVADELARFETSVEKARRQLRKLRQRATSFHGSSAEELGYLLEAHDQMLQSGHLHSGVAQRIEQEQINAEAAVASEIDAIAETFNAMEDPYLRSRGSEVHHVGQRILRNLTDRYFQSFESLPRNSIIVAEEITPADTALMDPARIGGFAAVLGGAEGHTAIMARALGLPAVLGVSGLMTGIAPGTPTILDGGEGLIYLNPGPERLAYYEERRKEQAAAVRALSGIRNLPAETLDGTRLTLQANLELPSEIPEARDVGAEGIGLLRTEFLFMNREDLPDEEEQSRLLEQIVSQMAPLPVTIRTLDVGGEKLAPSLGQHIGTSPNPAMGLRAIRLSLKMPDLLRTQLAAILRAARKGPVRILLPMISSPDQVTQARAILEQVARDLRASGVDIPDPLPPLGVMIEVPGAALAADSLAEVSDFFAIGTNDLISYTLAIDRGEERVANLYDPLHPGVLKLIRVAVDAARHAGKPVSVCGEMASDPRYTALFLGLGVRELSMGPKALPRIKARTRMLHHSRSQLLADDLLGEKQREKISEKLDRFLADLQTE</sequence>
<evidence type="ECO:0000256" key="8">
    <source>
        <dbReference type="ARBA" id="ARBA00022490"/>
    </source>
</evidence>
<dbReference type="Gene3D" id="3.50.30.10">
    <property type="entry name" value="Phosphohistidine domain"/>
    <property type="match status" value="1"/>
</dbReference>
<comment type="catalytic activity">
    <reaction evidence="1 16">
        <text>L-histidyl-[protein] + phosphoenolpyruvate = N(pros)-phospho-L-histidyl-[protein] + pyruvate</text>
        <dbReference type="Rhea" id="RHEA:23880"/>
        <dbReference type="Rhea" id="RHEA-COMP:9745"/>
        <dbReference type="Rhea" id="RHEA-COMP:9746"/>
        <dbReference type="ChEBI" id="CHEBI:15361"/>
        <dbReference type="ChEBI" id="CHEBI:29979"/>
        <dbReference type="ChEBI" id="CHEBI:58702"/>
        <dbReference type="ChEBI" id="CHEBI:64837"/>
        <dbReference type="EC" id="2.7.3.9"/>
    </reaction>
</comment>
<dbReference type="Pfam" id="PF02896">
    <property type="entry name" value="PEP-utilizers_C"/>
    <property type="match status" value="1"/>
</dbReference>
<keyword evidence="11 16" id="KW-0598">Phosphotransferase system</keyword>
<dbReference type="SUPFAM" id="SSF51621">
    <property type="entry name" value="Phosphoenolpyruvate/pyruvate domain"/>
    <property type="match status" value="1"/>
</dbReference>
<keyword evidence="10 16" id="KW-0808">Transferase</keyword>
<comment type="similarity">
    <text evidence="4 16">Belongs to the PEP-utilizing enzyme family.</text>
</comment>
<comment type="caution">
    <text evidence="20">The sequence shown here is derived from an EMBL/GenBank/DDBJ whole genome shotgun (WGS) entry which is preliminary data.</text>
</comment>
<evidence type="ECO:0000256" key="4">
    <source>
        <dbReference type="ARBA" id="ARBA00007837"/>
    </source>
</evidence>
<accession>A0ABV8ULF3</accession>
<dbReference type="Gene3D" id="1.10.274.10">
    <property type="entry name" value="PtsI, HPr-binding domain"/>
    <property type="match status" value="1"/>
</dbReference>
<dbReference type="Gene3D" id="3.20.20.60">
    <property type="entry name" value="Phosphoenolpyruvate-binding domains"/>
    <property type="match status" value="1"/>
</dbReference>
<evidence type="ECO:0000259" key="19">
    <source>
        <dbReference type="Pfam" id="PF05524"/>
    </source>
</evidence>
<keyword evidence="14 16" id="KW-0460">Magnesium</keyword>
<reference evidence="21" key="1">
    <citation type="journal article" date="2019" name="Int. J. Syst. Evol. Microbiol.">
        <title>The Global Catalogue of Microorganisms (GCM) 10K type strain sequencing project: providing services to taxonomists for standard genome sequencing and annotation.</title>
        <authorList>
            <consortium name="The Broad Institute Genomics Platform"/>
            <consortium name="The Broad Institute Genome Sequencing Center for Infectious Disease"/>
            <person name="Wu L."/>
            <person name="Ma J."/>
        </authorList>
    </citation>
    <scope>NUCLEOTIDE SEQUENCE [LARGE SCALE GENOMIC DNA]</scope>
    <source>
        <strain evidence="21">CECT 8472</strain>
    </source>
</reference>
<evidence type="ECO:0000313" key="20">
    <source>
        <dbReference type="EMBL" id="MFC4352118.1"/>
    </source>
</evidence>
<evidence type="ECO:0000256" key="12">
    <source>
        <dbReference type="ARBA" id="ARBA00022723"/>
    </source>
</evidence>
<keyword evidence="7 16" id="KW-0813">Transport</keyword>
<evidence type="ECO:0000256" key="6">
    <source>
        <dbReference type="ARBA" id="ARBA00016544"/>
    </source>
</evidence>
<evidence type="ECO:0000256" key="5">
    <source>
        <dbReference type="ARBA" id="ARBA00012232"/>
    </source>
</evidence>
<dbReference type="InterPro" id="IPR050499">
    <property type="entry name" value="PEP-utilizing_PTS_enzyme"/>
</dbReference>
<name>A0ABV8ULF3_9PROT</name>
<keyword evidence="21" id="KW-1185">Reference proteome</keyword>
<gene>
    <name evidence="20" type="primary">ptsP</name>
    <name evidence="20" type="ORF">ACFOW6_11245</name>
</gene>
<evidence type="ECO:0000256" key="9">
    <source>
        <dbReference type="ARBA" id="ARBA00022597"/>
    </source>
</evidence>
<dbReference type="Proteomes" id="UP001595799">
    <property type="component" value="Unassembled WGS sequence"/>
</dbReference>
<dbReference type="InterPro" id="IPR008279">
    <property type="entry name" value="PEP-util_enz_mobile_dom"/>
</dbReference>
<protein>
    <recommendedName>
        <fullName evidence="6 16">Phosphoenolpyruvate-protein phosphotransferase</fullName>
        <ecNumber evidence="5 16">2.7.3.9</ecNumber>
    </recommendedName>
    <alternativeName>
        <fullName evidence="15 16">Phosphotransferase system, enzyme I</fullName>
    </alternativeName>
</protein>
<dbReference type="EC" id="2.7.3.9" evidence="5 16"/>
<comment type="function">
    <text evidence="16">General (non sugar-specific) component of the phosphoenolpyruvate-dependent sugar phosphotransferase system (sugar PTS). This major carbohydrate active-transport system catalyzes the phosphorylation of incoming sugar substrates concomitantly with their translocation across the cell membrane. Enzyme I transfers the phosphoryl group from phosphoenolpyruvate (PEP) to the phosphoryl carrier protein (HPr).</text>
</comment>
<evidence type="ECO:0000256" key="16">
    <source>
        <dbReference type="PIRNR" id="PIRNR000732"/>
    </source>
</evidence>
<dbReference type="InterPro" id="IPR000121">
    <property type="entry name" value="PEP_util_C"/>
</dbReference>
<feature type="domain" description="PEP-utilising enzyme C-terminal" evidence="18">
    <location>
        <begin position="279"/>
        <end position="565"/>
    </location>
</feature>
<evidence type="ECO:0000256" key="2">
    <source>
        <dbReference type="ARBA" id="ARBA00001946"/>
    </source>
</evidence>
<dbReference type="Pfam" id="PF00391">
    <property type="entry name" value="PEP-utilizers"/>
    <property type="match status" value="1"/>
</dbReference>
<evidence type="ECO:0000259" key="18">
    <source>
        <dbReference type="Pfam" id="PF02896"/>
    </source>
</evidence>
<dbReference type="RefSeq" id="WP_382422468.1">
    <property type="nucleotide sequence ID" value="NZ_JBHSCW010000006.1"/>
</dbReference>
<dbReference type="EMBL" id="JBHSCW010000006">
    <property type="protein sequence ID" value="MFC4352118.1"/>
    <property type="molecule type" value="Genomic_DNA"/>
</dbReference>
<dbReference type="SUPFAM" id="SSF52009">
    <property type="entry name" value="Phosphohistidine domain"/>
    <property type="match status" value="1"/>
</dbReference>
<organism evidence="20 21">
    <name type="scientific">Fodinicurvata halophila</name>
    <dbReference type="NCBI Taxonomy" id="1419723"/>
    <lineage>
        <taxon>Bacteria</taxon>
        <taxon>Pseudomonadati</taxon>
        <taxon>Pseudomonadota</taxon>
        <taxon>Alphaproteobacteria</taxon>
        <taxon>Rhodospirillales</taxon>
        <taxon>Rhodovibrionaceae</taxon>
        <taxon>Fodinicurvata</taxon>
    </lineage>
</organism>
<dbReference type="Pfam" id="PF05524">
    <property type="entry name" value="PEP-utilisers_N"/>
    <property type="match status" value="1"/>
</dbReference>
<dbReference type="SUPFAM" id="SSF47831">
    <property type="entry name" value="Enzyme I of the PEP:sugar phosphotransferase system HPr-binding (sub)domain"/>
    <property type="match status" value="1"/>
</dbReference>